<evidence type="ECO:0000313" key="2">
    <source>
        <dbReference type="Proteomes" id="UP000499080"/>
    </source>
</evidence>
<reference evidence="1 2" key="1">
    <citation type="journal article" date="2019" name="Sci. Rep.">
        <title>Orb-weaving spider Araneus ventricosus genome elucidates the spidroin gene catalogue.</title>
        <authorList>
            <person name="Kono N."/>
            <person name="Nakamura H."/>
            <person name="Ohtoshi R."/>
            <person name="Moran D.A.P."/>
            <person name="Shinohara A."/>
            <person name="Yoshida Y."/>
            <person name="Fujiwara M."/>
            <person name="Mori M."/>
            <person name="Tomita M."/>
            <person name="Arakawa K."/>
        </authorList>
    </citation>
    <scope>NUCLEOTIDE SEQUENCE [LARGE SCALE GENOMIC DNA]</scope>
</reference>
<dbReference type="EMBL" id="BGPR01000154">
    <property type="protein sequence ID" value="GBM00169.1"/>
    <property type="molecule type" value="Genomic_DNA"/>
</dbReference>
<keyword evidence="2" id="KW-1185">Reference proteome</keyword>
<gene>
    <name evidence="1" type="ORF">AVEN_176408_1</name>
</gene>
<dbReference type="AlphaFoldDB" id="A0A4Y2C740"/>
<dbReference type="OrthoDB" id="5827962at2759"/>
<accession>A0A4Y2C740</accession>
<organism evidence="1 2">
    <name type="scientific">Araneus ventricosus</name>
    <name type="common">Orbweaver spider</name>
    <name type="synonym">Epeira ventricosa</name>
    <dbReference type="NCBI Taxonomy" id="182803"/>
    <lineage>
        <taxon>Eukaryota</taxon>
        <taxon>Metazoa</taxon>
        <taxon>Ecdysozoa</taxon>
        <taxon>Arthropoda</taxon>
        <taxon>Chelicerata</taxon>
        <taxon>Arachnida</taxon>
        <taxon>Araneae</taxon>
        <taxon>Araneomorphae</taxon>
        <taxon>Entelegynae</taxon>
        <taxon>Araneoidea</taxon>
        <taxon>Araneidae</taxon>
        <taxon>Araneus</taxon>
    </lineage>
</organism>
<dbReference type="Proteomes" id="UP000499080">
    <property type="component" value="Unassembled WGS sequence"/>
</dbReference>
<proteinExistence type="predicted"/>
<evidence type="ECO:0000313" key="1">
    <source>
        <dbReference type="EMBL" id="GBM00169.1"/>
    </source>
</evidence>
<comment type="caution">
    <text evidence="1">The sequence shown here is derived from an EMBL/GenBank/DDBJ whole genome shotgun (WGS) entry which is preliminary data.</text>
</comment>
<sequence>MWPAPLDRDTTGYLDIHSSGGTLTNDPKPGGCFSLTQALSRTRDPGLWPWALRLIVFLPRCSSVSPTCALLKRGENIMNPTFCPSLQHVAAVQIALTLYKHKDIQHLLDEFDCRFPSAYTTDETLQHIFGVPCTKDEDGWKEVKKTAMEILPDFLATNHKVKVANMIRPLHWEYKKWVTDHNFLRHLTSKEHLNFICWKSEGTINRIRTAQNFIREGNFLMACVYFMEKEIMELNPNKRILSLNIIINFWMEWLHRINEKPVTPWPEKLDEWFRNPDFYGYIPIRVSSFFHLLSRENRRNCFPLFGQEKSLDGDLRLNLNWERRRGFFPLYKQNTAHDDDLRLCLNLMDKEERILLFRCRPSSVLRSFLKWPYHDIFMEMANQMWPYISIDCFEDILRYILSVPPGLEDVCCLKIFKEFWDESPYSYKEQIKNSYILKWVKRAET</sequence>
<name>A0A4Y2C740_ARAVE</name>
<protein>
    <submittedName>
        <fullName evidence="1">Uncharacterized protein</fullName>
    </submittedName>
</protein>